<comment type="caution">
    <text evidence="7">The sequence shown here is derived from an EMBL/GenBank/DDBJ whole genome shotgun (WGS) entry which is preliminary data.</text>
</comment>
<dbReference type="SUPFAM" id="SSF46689">
    <property type="entry name" value="Homeodomain-like"/>
    <property type="match status" value="1"/>
</dbReference>
<evidence type="ECO:0000259" key="6">
    <source>
        <dbReference type="PROSITE" id="PS50977"/>
    </source>
</evidence>
<evidence type="ECO:0000313" key="8">
    <source>
        <dbReference type="Proteomes" id="UP001551658"/>
    </source>
</evidence>
<dbReference type="RefSeq" id="WP_357973512.1">
    <property type="nucleotide sequence ID" value="NZ_JBFAIH010000002.1"/>
</dbReference>
<evidence type="ECO:0000256" key="3">
    <source>
        <dbReference type="ARBA" id="ARBA00023125"/>
    </source>
</evidence>
<sequence>MKHQFFGWDVPGITGSAPSPCAAILAPDTAPPHGRSTDVVIDGKHGRVVSRRDQIKRVAAGLFVERGVAGTSVRDIAEGVGMLSGSLYHHFPSKDAIAFAILDDFLTDLNARYRSVLPHVNGMREELRALVYSSIEIAEAHPYATEIYQNEKAYHGPGAPAEIAHAVREAHTFWIDAATRASACGELRAGLDPVEFARMLREGVWWSIRYHREHLSQRRAEVTDTVVAAFVDGGAAPGIRASEATASDAAVITDRLDRIERRLEDLSKHLVDES</sequence>
<name>A0ABV3F2I2_9NOCA</name>
<feature type="DNA-binding region" description="H-T-H motif" evidence="5">
    <location>
        <begin position="72"/>
        <end position="91"/>
    </location>
</feature>
<evidence type="ECO:0000313" key="7">
    <source>
        <dbReference type="EMBL" id="MEV0361900.1"/>
    </source>
</evidence>
<organism evidence="7 8">
    <name type="scientific">Nocardia fusca</name>
    <dbReference type="NCBI Taxonomy" id="941183"/>
    <lineage>
        <taxon>Bacteria</taxon>
        <taxon>Bacillati</taxon>
        <taxon>Actinomycetota</taxon>
        <taxon>Actinomycetes</taxon>
        <taxon>Mycobacteriales</taxon>
        <taxon>Nocardiaceae</taxon>
        <taxon>Nocardia</taxon>
    </lineage>
</organism>
<evidence type="ECO:0000256" key="4">
    <source>
        <dbReference type="ARBA" id="ARBA00023163"/>
    </source>
</evidence>
<dbReference type="PANTHER" id="PTHR30055">
    <property type="entry name" value="HTH-TYPE TRANSCRIPTIONAL REGULATOR RUTR"/>
    <property type="match status" value="1"/>
</dbReference>
<protein>
    <submittedName>
        <fullName evidence="7">TetR/AcrR family transcriptional regulator</fullName>
    </submittedName>
</protein>
<dbReference type="PROSITE" id="PS50977">
    <property type="entry name" value="HTH_TETR_2"/>
    <property type="match status" value="1"/>
</dbReference>
<gene>
    <name evidence="7" type="ORF">AB0H72_04280</name>
</gene>
<keyword evidence="2" id="KW-0805">Transcription regulation</keyword>
<dbReference type="PRINTS" id="PR00455">
    <property type="entry name" value="HTHTETR"/>
</dbReference>
<evidence type="ECO:0000256" key="5">
    <source>
        <dbReference type="PROSITE-ProRule" id="PRU00335"/>
    </source>
</evidence>
<keyword evidence="8" id="KW-1185">Reference proteome</keyword>
<proteinExistence type="predicted"/>
<dbReference type="Gene3D" id="1.10.10.60">
    <property type="entry name" value="Homeodomain-like"/>
    <property type="match status" value="1"/>
</dbReference>
<dbReference type="SUPFAM" id="SSF48498">
    <property type="entry name" value="Tetracyclin repressor-like, C-terminal domain"/>
    <property type="match status" value="1"/>
</dbReference>
<dbReference type="EMBL" id="JBFAIH010000002">
    <property type="protein sequence ID" value="MEV0361900.1"/>
    <property type="molecule type" value="Genomic_DNA"/>
</dbReference>
<reference evidence="7 8" key="1">
    <citation type="submission" date="2024-06" db="EMBL/GenBank/DDBJ databases">
        <title>The Natural Products Discovery Center: Release of the First 8490 Sequenced Strains for Exploring Actinobacteria Biosynthetic Diversity.</title>
        <authorList>
            <person name="Kalkreuter E."/>
            <person name="Kautsar S.A."/>
            <person name="Yang D."/>
            <person name="Bader C.D."/>
            <person name="Teijaro C.N."/>
            <person name="Fluegel L."/>
            <person name="Davis C.M."/>
            <person name="Simpson J.R."/>
            <person name="Lauterbach L."/>
            <person name="Steele A.D."/>
            <person name="Gui C."/>
            <person name="Meng S."/>
            <person name="Li G."/>
            <person name="Viehrig K."/>
            <person name="Ye F."/>
            <person name="Su P."/>
            <person name="Kiefer A.F."/>
            <person name="Nichols A."/>
            <person name="Cepeda A.J."/>
            <person name="Yan W."/>
            <person name="Fan B."/>
            <person name="Jiang Y."/>
            <person name="Adhikari A."/>
            <person name="Zheng C.-J."/>
            <person name="Schuster L."/>
            <person name="Cowan T.M."/>
            <person name="Smanski M.J."/>
            <person name="Chevrette M.G."/>
            <person name="De Carvalho L.P.S."/>
            <person name="Shen B."/>
        </authorList>
    </citation>
    <scope>NUCLEOTIDE SEQUENCE [LARGE SCALE GENOMIC DNA]</scope>
    <source>
        <strain evidence="7 8">NPDC050671</strain>
    </source>
</reference>
<dbReference type="PANTHER" id="PTHR30055:SF175">
    <property type="entry name" value="HTH-TYPE TRANSCRIPTIONAL REPRESSOR KSTR2"/>
    <property type="match status" value="1"/>
</dbReference>
<dbReference type="Pfam" id="PF00440">
    <property type="entry name" value="TetR_N"/>
    <property type="match status" value="1"/>
</dbReference>
<dbReference type="InterPro" id="IPR009057">
    <property type="entry name" value="Homeodomain-like_sf"/>
</dbReference>
<feature type="domain" description="HTH tetR-type" evidence="6">
    <location>
        <begin position="49"/>
        <end position="109"/>
    </location>
</feature>
<keyword evidence="4" id="KW-0804">Transcription</keyword>
<keyword evidence="1" id="KW-0678">Repressor</keyword>
<keyword evidence="3 5" id="KW-0238">DNA-binding</keyword>
<dbReference type="Gene3D" id="1.10.357.10">
    <property type="entry name" value="Tetracycline Repressor, domain 2"/>
    <property type="match status" value="1"/>
</dbReference>
<accession>A0ABV3F2I2</accession>
<evidence type="ECO:0000256" key="1">
    <source>
        <dbReference type="ARBA" id="ARBA00022491"/>
    </source>
</evidence>
<dbReference type="Proteomes" id="UP001551658">
    <property type="component" value="Unassembled WGS sequence"/>
</dbReference>
<dbReference type="InterPro" id="IPR050109">
    <property type="entry name" value="HTH-type_TetR-like_transc_reg"/>
</dbReference>
<evidence type="ECO:0000256" key="2">
    <source>
        <dbReference type="ARBA" id="ARBA00023015"/>
    </source>
</evidence>
<dbReference type="InterPro" id="IPR001647">
    <property type="entry name" value="HTH_TetR"/>
</dbReference>
<dbReference type="InterPro" id="IPR036271">
    <property type="entry name" value="Tet_transcr_reg_TetR-rel_C_sf"/>
</dbReference>